<name>A0A7S4EQ81_9STRA</name>
<dbReference type="InterPro" id="IPR011990">
    <property type="entry name" value="TPR-like_helical_dom_sf"/>
</dbReference>
<evidence type="ECO:0000256" key="4">
    <source>
        <dbReference type="SAM" id="Coils"/>
    </source>
</evidence>
<feature type="compositionally biased region" description="Basic and acidic residues" evidence="5">
    <location>
        <begin position="409"/>
        <end position="423"/>
    </location>
</feature>
<feature type="coiled-coil region" evidence="4">
    <location>
        <begin position="442"/>
        <end position="469"/>
    </location>
</feature>
<dbReference type="InterPro" id="IPR019734">
    <property type="entry name" value="TPR_rpt"/>
</dbReference>
<gene>
    <name evidence="6" type="ORF">PAUS00366_LOCUS21924</name>
</gene>
<feature type="repeat" description="TPR" evidence="3">
    <location>
        <begin position="375"/>
        <end position="408"/>
    </location>
</feature>
<proteinExistence type="predicted"/>
<reference evidence="6" key="1">
    <citation type="submission" date="2021-01" db="EMBL/GenBank/DDBJ databases">
        <authorList>
            <person name="Corre E."/>
            <person name="Pelletier E."/>
            <person name="Niang G."/>
            <person name="Scheremetjew M."/>
            <person name="Finn R."/>
            <person name="Kale V."/>
            <person name="Holt S."/>
            <person name="Cochrane G."/>
            <person name="Meng A."/>
            <person name="Brown T."/>
            <person name="Cohen L."/>
        </authorList>
    </citation>
    <scope>NUCLEOTIDE SEQUENCE</scope>
    <source>
        <strain evidence="6">10249 10 AB</strain>
    </source>
</reference>
<dbReference type="SUPFAM" id="SSF48452">
    <property type="entry name" value="TPR-like"/>
    <property type="match status" value="3"/>
</dbReference>
<accession>A0A7S4EQ81</accession>
<dbReference type="SMART" id="SM00028">
    <property type="entry name" value="TPR"/>
    <property type="match status" value="10"/>
</dbReference>
<dbReference type="Pfam" id="PF13424">
    <property type="entry name" value="TPR_12"/>
    <property type="match status" value="4"/>
</dbReference>
<evidence type="ECO:0000256" key="1">
    <source>
        <dbReference type="ARBA" id="ARBA00022737"/>
    </source>
</evidence>
<protein>
    <submittedName>
        <fullName evidence="6">Uncharacterized protein</fullName>
    </submittedName>
</protein>
<dbReference type="PROSITE" id="PS50293">
    <property type="entry name" value="TPR_REGION"/>
    <property type="match status" value="1"/>
</dbReference>
<dbReference type="Pfam" id="PF13374">
    <property type="entry name" value="TPR_10"/>
    <property type="match status" value="2"/>
</dbReference>
<feature type="repeat" description="TPR" evidence="3">
    <location>
        <begin position="478"/>
        <end position="511"/>
    </location>
</feature>
<dbReference type="PANTHER" id="PTHR45641:SF1">
    <property type="entry name" value="AAA+ ATPASE DOMAIN-CONTAINING PROTEIN"/>
    <property type="match status" value="1"/>
</dbReference>
<feature type="repeat" description="TPR" evidence="3">
    <location>
        <begin position="436"/>
        <end position="469"/>
    </location>
</feature>
<keyword evidence="4" id="KW-0175">Coiled coil</keyword>
<dbReference type="Gene3D" id="1.25.40.10">
    <property type="entry name" value="Tetratricopeptide repeat domain"/>
    <property type="match status" value="3"/>
</dbReference>
<evidence type="ECO:0000313" key="6">
    <source>
        <dbReference type="EMBL" id="CAE0729140.1"/>
    </source>
</evidence>
<dbReference type="AlphaFoldDB" id="A0A7S4EQ81"/>
<evidence type="ECO:0000256" key="5">
    <source>
        <dbReference type="SAM" id="MobiDB-lite"/>
    </source>
</evidence>
<evidence type="ECO:0000256" key="2">
    <source>
        <dbReference type="ARBA" id="ARBA00022803"/>
    </source>
</evidence>
<dbReference type="PROSITE" id="PS50005">
    <property type="entry name" value="TPR"/>
    <property type="match status" value="6"/>
</dbReference>
<dbReference type="PANTHER" id="PTHR45641">
    <property type="entry name" value="TETRATRICOPEPTIDE REPEAT PROTEIN (AFU_ORTHOLOGUE AFUA_6G03870)"/>
    <property type="match status" value="1"/>
</dbReference>
<keyword evidence="2 3" id="KW-0802">TPR repeat</keyword>
<sequence>MICTTQNLATGLLKRRTCGKRTGLRPFSDLVGMGRQRQDLSPLSSLPSSCAISHHPSRKFSSFRRSIPLSMMAKLEILSLGNEHVKSGILAQIVPVNSMVRAGDVVATVLLPPQIQTIPSSNSTEDGDTKDNEQDEEKLAIYAPKTGRITQVFHQIRDPVSIGDYLMDIDDTDFQADIRALEEQLQKVAGVRDGQPRLTDEYMNTLFDIEDPSRLQTIVQHIPVPFQSQTLPLYERLLELQKDDLAELAKIHTQIGVVLYTLGDLELTLQHLHKALGFRQEALGSDHPQVAATCIHLGALYRNAGDFEKSLKHMVQAIEIQKKSLGEEHPIVASSYNNIGALHYQMNDFPRAVREYEKALNVHLKNKGELHPDTAGTYHNLGVVWKHLGDHNTAQEYLLKALHIRRQQHKEQQEIPRNNHEQNADANSHSVASDVAVSHTALGQLYAEMVNYEAAMEQYEAALAIQQKIYGPDSPMTATSHNNIGAVHYERGKYSDALEVYQKGFEILRAEEPNHPDTAASWNNVGLTYLKIGEAEKALEHHREALRILSSLYGPKHPNLATTIGSIGNVYKAQEQWKKALTEYKVAHEMLTSALGTSEHPDVASSHNNIGLVLSHLPGRENEALENYRASSEAFEKSVGSEHPHVGSCKFNIALMLQSQGLKEEAKAQFEAAREIWTVHFGPGHMHTEAAQKGVDECS</sequence>
<keyword evidence="1" id="KW-0677">Repeat</keyword>
<feature type="region of interest" description="Disordered" evidence="5">
    <location>
        <begin position="408"/>
        <end position="432"/>
    </location>
</feature>
<organism evidence="6">
    <name type="scientific">Pseudo-nitzschia australis</name>
    <dbReference type="NCBI Taxonomy" id="44445"/>
    <lineage>
        <taxon>Eukaryota</taxon>
        <taxon>Sar</taxon>
        <taxon>Stramenopiles</taxon>
        <taxon>Ochrophyta</taxon>
        <taxon>Bacillariophyta</taxon>
        <taxon>Bacillariophyceae</taxon>
        <taxon>Bacillariophycidae</taxon>
        <taxon>Bacillariales</taxon>
        <taxon>Bacillariaceae</taxon>
        <taxon>Pseudo-nitzschia</taxon>
    </lineage>
</organism>
<feature type="repeat" description="TPR" evidence="3">
    <location>
        <begin position="333"/>
        <end position="366"/>
    </location>
</feature>
<dbReference type="EMBL" id="HBIX01033451">
    <property type="protein sequence ID" value="CAE0729140.1"/>
    <property type="molecule type" value="Transcribed_RNA"/>
</dbReference>
<evidence type="ECO:0000256" key="3">
    <source>
        <dbReference type="PROSITE-ProRule" id="PRU00339"/>
    </source>
</evidence>
<feature type="repeat" description="TPR" evidence="3">
    <location>
        <begin position="519"/>
        <end position="552"/>
    </location>
</feature>
<feature type="repeat" description="TPR" evidence="3">
    <location>
        <begin position="291"/>
        <end position="324"/>
    </location>
</feature>